<evidence type="ECO:0000313" key="1">
    <source>
        <dbReference type="EMBL" id="KAK1863438.1"/>
    </source>
</evidence>
<comment type="caution">
    <text evidence="1">The sequence shown here is derived from an EMBL/GenBank/DDBJ whole genome shotgun (WGS) entry which is preliminary data.</text>
</comment>
<name>A0ACC3C018_PYRYE</name>
<keyword evidence="2" id="KW-1185">Reference proteome</keyword>
<organism evidence="1 2">
    <name type="scientific">Pyropia yezoensis</name>
    <name type="common">Susabi-nori</name>
    <name type="synonym">Porphyra yezoensis</name>
    <dbReference type="NCBI Taxonomy" id="2788"/>
    <lineage>
        <taxon>Eukaryota</taxon>
        <taxon>Rhodophyta</taxon>
        <taxon>Bangiophyceae</taxon>
        <taxon>Bangiales</taxon>
        <taxon>Bangiaceae</taxon>
        <taxon>Pyropia</taxon>
    </lineage>
</organism>
<evidence type="ECO:0000313" key="2">
    <source>
        <dbReference type="Proteomes" id="UP000798662"/>
    </source>
</evidence>
<accession>A0ACC3C018</accession>
<protein>
    <submittedName>
        <fullName evidence="1">Uncharacterized protein</fullName>
    </submittedName>
</protein>
<gene>
    <name evidence="1" type="ORF">I4F81_005994</name>
</gene>
<reference evidence="1" key="1">
    <citation type="submission" date="2019-11" db="EMBL/GenBank/DDBJ databases">
        <title>Nori genome reveals adaptations in red seaweeds to the harsh intertidal environment.</title>
        <authorList>
            <person name="Wang D."/>
            <person name="Mao Y."/>
        </authorList>
    </citation>
    <scope>NUCLEOTIDE SEQUENCE</scope>
    <source>
        <tissue evidence="1">Gametophyte</tissue>
    </source>
</reference>
<dbReference type="EMBL" id="CM020619">
    <property type="protein sequence ID" value="KAK1863438.1"/>
    <property type="molecule type" value="Genomic_DNA"/>
</dbReference>
<proteinExistence type="predicted"/>
<sequence length="377" mass="40458">MAFFISRMAFLCGVSNGMAEELVHNTMVSMSTNTAKGWKRLCDIFGVCERGLFLSGRKAASGHLGGQPDTVPLSLNDCINKDGDAQWLSRRLSFRASLALYADEKDVEPGCLTPGELKALRDYLLSPSGQSRAAFAGMKLLPGVDSNGRYDPAAAVSFNYSCHPWSEGSPAVRLVNALKPSLFKTPNADLSKVVLVPTALEISVDQATTYPDEAGFYHYSAVVTELPQQLKRTPRSEELGIHVTVKAGVDVRARSVDFLVAVRRIAEVELIHAGKGTPGGERSGAQDEAGDSDEGSAPDDDDGSVDMNGSSLAKDPAPITLSLDFAVVPTGPFSATFTFSSLLRLKEGVVKSRRDPGLLWIVIPAEKSVVRRRKTVV</sequence>
<dbReference type="Proteomes" id="UP000798662">
    <property type="component" value="Chromosome 2"/>
</dbReference>